<name>A0A0K6FLG6_9AGAM</name>
<evidence type="ECO:0000256" key="1">
    <source>
        <dbReference type="SAM" id="MobiDB-lite"/>
    </source>
</evidence>
<dbReference type="AlphaFoldDB" id="A0A0K6FLG6"/>
<proteinExistence type="predicted"/>
<reference evidence="2 3" key="1">
    <citation type="submission" date="2015-07" db="EMBL/GenBank/DDBJ databases">
        <authorList>
            <person name="Noorani M."/>
        </authorList>
    </citation>
    <scope>NUCLEOTIDE SEQUENCE [LARGE SCALE GENOMIC DNA]</scope>
    <source>
        <strain evidence="2">BBA 69670</strain>
    </source>
</reference>
<accession>A0A0K6FLG6</accession>
<organism evidence="2 3">
    <name type="scientific">Rhizoctonia solani</name>
    <dbReference type="NCBI Taxonomy" id="456999"/>
    <lineage>
        <taxon>Eukaryota</taxon>
        <taxon>Fungi</taxon>
        <taxon>Dikarya</taxon>
        <taxon>Basidiomycota</taxon>
        <taxon>Agaricomycotina</taxon>
        <taxon>Agaricomycetes</taxon>
        <taxon>Cantharellales</taxon>
        <taxon>Ceratobasidiaceae</taxon>
        <taxon>Rhizoctonia</taxon>
    </lineage>
</organism>
<evidence type="ECO:0000313" key="3">
    <source>
        <dbReference type="Proteomes" id="UP000044841"/>
    </source>
</evidence>
<feature type="region of interest" description="Disordered" evidence="1">
    <location>
        <begin position="545"/>
        <end position="566"/>
    </location>
</feature>
<evidence type="ECO:0000313" key="2">
    <source>
        <dbReference type="EMBL" id="CUA67105.1"/>
    </source>
</evidence>
<keyword evidence="3" id="KW-1185">Reference proteome</keyword>
<feature type="compositionally biased region" description="Basic and acidic residues" evidence="1">
    <location>
        <begin position="548"/>
        <end position="563"/>
    </location>
</feature>
<protein>
    <submittedName>
        <fullName evidence="2">Protein Ycf2 (Chloroplast) [Chloranthus spicatus]</fullName>
    </submittedName>
</protein>
<dbReference type="EMBL" id="CYGV01000010">
    <property type="protein sequence ID" value="CUA67105.1"/>
    <property type="molecule type" value="Genomic_DNA"/>
</dbReference>
<dbReference type="Proteomes" id="UP000044841">
    <property type="component" value="Unassembled WGS sequence"/>
</dbReference>
<gene>
    <name evidence="2" type="ORF">RSOLAG22IIIB_13252</name>
</gene>
<sequence>MTDIVAVTSHRSIVGYALRPLIRHLGPASRLITPSANKLITSLDLSRCTQPRFVLNFRSEEGRKEAQRWYERQGRSTRFALLEYRKDKNGQFKHEFVLARLNSTTLCRFDRRARDGDRGHVLRDEGAPAEDSAHVLSSFETEYKELLEQTEVLLSIKLPAGEDLSVVLAICEGIQTHSKASAYNLMRYNCYFFSWMLIAGVARRTFNWGSDVLSKEVWEEILQTSLAHIFPSPAAKQVPPVAVLTPQRNDFMLWFKRIIAKLRRIPQATNESEPISGQSNLEDFQDALKSQYRDSYSTLLRALSSLLLRSQLGPALKKEMKYIEKSSFSATKNALAEEKVRKAVLERDTFPPILYLEFLAPGKPAITPHRNRYRYSQLKQATKTAVEMLSVGDKSWEAAWLRAWTSTPDIRQRYEWLEDKQTCVCVVPDPSEMLLKLLKQRRRWRRWRQELEHRGLELGLELGLQKLEQEQEQMLRPPSSNWSKMGESAMHMWEAMGHRALQQWKSVWDECDELSTQYGTIITVTMVGMISERLEDIVPEQLTFGDISKPEGKDIDTDNRPKDPSSLQGFIRGRMQEHFEMVDKYGFGSFQELISTAEEAIQCTQPRFVLEFRSEIGQKNVDEWYKHQGYNTRFTLLEYRKDKEGRFKHEFIVIRLNSTTVCRFDRRARDGERGYALHDEGAPAEDSAHVISSFETEYQDLLQKTEVLLSIKLPREEDLRTILAICKAIQTHPSASAYSLMRYNCYFFSWMIVAGIARRTYNWEAVLLSKESWDDLLKISLVELAPAQEPVPMPTQIQQTSRTKSWWKRIFTTKSYRQLQVNADDNFPYVLGITEMPGSLPYWCSQSHDAIKEILPKLLLRSQVGLILKKEFASVDTEATLLIRSTMAVNKVQENAIAYTIDASALDKSDPGSGLPRYVSLKLEVASSAAGKMLLTTESTKGDAWARAWKASWNSPPQKPGFRQRSINTYNAIFVEDRGAEQIQNGINAPKPIQSRPSLRLFSIADLGLSGRSWIRFARKSQKEPQVRSASDDSLEGTRDLRVMNHPYRGVAEQWETIGLRVMQEWKSAWDGCDPANAQYITTALARVTTTLLERLTDVAPEQLVFGNHFQNQAQPADSPSLQEFIRNRMHEHFEMVDRFGFGTFQELITTAEEAMCAIWVTSLEELDQQLPQSAP</sequence>